<dbReference type="GO" id="GO:0005789">
    <property type="term" value="C:endoplasmic reticulum membrane"/>
    <property type="evidence" value="ECO:0007669"/>
    <property type="project" value="TreeGrafter"/>
</dbReference>
<dbReference type="Gene3D" id="1.20.120.1630">
    <property type="match status" value="1"/>
</dbReference>
<feature type="transmembrane region" description="Helical" evidence="6">
    <location>
        <begin position="242"/>
        <end position="261"/>
    </location>
</feature>
<organism evidence="8 9">
    <name type="scientific">Aphanomyces stellatus</name>
    <dbReference type="NCBI Taxonomy" id="120398"/>
    <lineage>
        <taxon>Eukaryota</taxon>
        <taxon>Sar</taxon>
        <taxon>Stramenopiles</taxon>
        <taxon>Oomycota</taxon>
        <taxon>Saprolegniomycetes</taxon>
        <taxon>Saprolegniales</taxon>
        <taxon>Verrucalvaceae</taxon>
        <taxon>Aphanomyces</taxon>
    </lineage>
</organism>
<feature type="transmembrane region" description="Helical" evidence="6">
    <location>
        <begin position="76"/>
        <end position="96"/>
    </location>
</feature>
<dbReference type="EMBL" id="CAADRA010007037">
    <property type="protein sequence ID" value="VFT98574.1"/>
    <property type="molecule type" value="Genomic_DNA"/>
</dbReference>
<evidence type="ECO:0000256" key="2">
    <source>
        <dbReference type="ARBA" id="ARBA00005402"/>
    </source>
</evidence>
<keyword evidence="3 6" id="KW-0812">Transmembrane</keyword>
<comment type="similarity">
    <text evidence="2">Belongs to the ERG4/ERG24 family.</text>
</comment>
<feature type="transmembrane region" description="Helical" evidence="6">
    <location>
        <begin position="178"/>
        <end position="196"/>
    </location>
</feature>
<gene>
    <name evidence="8" type="primary">Aste57867_21906</name>
    <name evidence="7" type="ORF">As57867_021837</name>
    <name evidence="8" type="ORF">ASTE57867_21906</name>
</gene>
<dbReference type="InterPro" id="IPR001171">
    <property type="entry name" value="ERG24_DHCR-like"/>
</dbReference>
<keyword evidence="5 6" id="KW-0472">Membrane</keyword>
<feature type="transmembrane region" description="Helical" evidence="6">
    <location>
        <begin position="148"/>
        <end position="166"/>
    </location>
</feature>
<dbReference type="GO" id="GO:0016126">
    <property type="term" value="P:sterol biosynthetic process"/>
    <property type="evidence" value="ECO:0007669"/>
    <property type="project" value="InterPro"/>
</dbReference>
<dbReference type="EMBL" id="VJMH01007011">
    <property type="protein sequence ID" value="KAF0686300.1"/>
    <property type="molecule type" value="Genomic_DNA"/>
</dbReference>
<dbReference type="AlphaFoldDB" id="A0A485LNM8"/>
<dbReference type="PANTHER" id="PTHR21257">
    <property type="entry name" value="DELTA(14)-STEROL REDUCTASE"/>
    <property type="match status" value="1"/>
</dbReference>
<evidence type="ECO:0000313" key="9">
    <source>
        <dbReference type="Proteomes" id="UP000332933"/>
    </source>
</evidence>
<dbReference type="OrthoDB" id="67114at2759"/>
<proteinExistence type="inferred from homology"/>
<evidence type="ECO:0000256" key="4">
    <source>
        <dbReference type="ARBA" id="ARBA00022989"/>
    </source>
</evidence>
<feature type="transmembrane region" description="Helical" evidence="6">
    <location>
        <begin position="6"/>
        <end position="25"/>
    </location>
</feature>
<dbReference type="GO" id="GO:0050613">
    <property type="term" value="F:Delta14-sterol reductase activity"/>
    <property type="evidence" value="ECO:0007669"/>
    <property type="project" value="TreeGrafter"/>
</dbReference>
<dbReference type="Proteomes" id="UP000332933">
    <property type="component" value="Unassembled WGS sequence"/>
</dbReference>
<sequence length="382" mass="42154">MSPLLSGWVLVLLVYVGSLFLHVVLPARTVTGYCCDNATFQPLRYRLNGAAVLVVVAALFVTALPSPAQASLHEDMVPALFFANAVGLSLSLFFFLRGGREKYARCVTVDQLKDPSALRLAGPPPSAAATFFLGREWNPRVGAVDIKMFLYVVGAVLLQCNLFAAVRFQQGRQSDVSIAMSVYVSCFTFFLVEYMCGEAVHLYTYDLFAEKIGFKLVWGCLVFYPFFYPIGSIPLARATRDISPATAIAITALYFAGWVVTRGANLQKYFFRTNPASTACFGGLVVQRVVPGTRLLVSGFWGAARHLNYFGEIVQAIAMALPGTLVADSWTDAMLPWLYPLYYVVLFVTRQIDDDAVCALKYGAMWDEYCKQVPSRIVPGLY</sequence>
<feature type="transmembrane region" description="Helical" evidence="6">
    <location>
        <begin position="45"/>
        <end position="64"/>
    </location>
</feature>
<evidence type="ECO:0000313" key="8">
    <source>
        <dbReference type="EMBL" id="VFT98574.1"/>
    </source>
</evidence>
<evidence type="ECO:0000256" key="6">
    <source>
        <dbReference type="SAM" id="Phobius"/>
    </source>
</evidence>
<evidence type="ECO:0000256" key="5">
    <source>
        <dbReference type="ARBA" id="ARBA00023136"/>
    </source>
</evidence>
<evidence type="ECO:0000313" key="7">
    <source>
        <dbReference type="EMBL" id="KAF0686300.1"/>
    </source>
</evidence>
<feature type="transmembrane region" description="Helical" evidence="6">
    <location>
        <begin position="216"/>
        <end position="236"/>
    </location>
</feature>
<comment type="subcellular location">
    <subcellularLocation>
        <location evidence="1">Membrane</location>
        <topology evidence="1">Multi-pass membrane protein</topology>
    </subcellularLocation>
</comment>
<keyword evidence="9" id="KW-1185">Reference proteome</keyword>
<accession>A0A485LNM8</accession>
<name>A0A485LNM8_9STRA</name>
<dbReference type="Pfam" id="PF01222">
    <property type="entry name" value="ERG4_ERG24"/>
    <property type="match status" value="1"/>
</dbReference>
<evidence type="ECO:0000256" key="3">
    <source>
        <dbReference type="ARBA" id="ARBA00022692"/>
    </source>
</evidence>
<dbReference type="PANTHER" id="PTHR21257:SF52">
    <property type="entry name" value="DELTA(14)-STEROL REDUCTASE TM7SF2"/>
    <property type="match status" value="1"/>
</dbReference>
<keyword evidence="4 6" id="KW-1133">Transmembrane helix</keyword>
<dbReference type="GO" id="GO:0005637">
    <property type="term" value="C:nuclear inner membrane"/>
    <property type="evidence" value="ECO:0007669"/>
    <property type="project" value="TreeGrafter"/>
</dbReference>
<reference evidence="8 9" key="1">
    <citation type="submission" date="2019-03" db="EMBL/GenBank/DDBJ databases">
        <authorList>
            <person name="Gaulin E."/>
            <person name="Dumas B."/>
        </authorList>
    </citation>
    <scope>NUCLEOTIDE SEQUENCE [LARGE SCALE GENOMIC DNA]</scope>
    <source>
        <strain evidence="8">CBS 568.67</strain>
    </source>
</reference>
<reference evidence="7" key="2">
    <citation type="submission" date="2019-06" db="EMBL/GenBank/DDBJ databases">
        <title>Genomics analysis of Aphanomyces spp. identifies a new class of oomycete effector associated with host adaptation.</title>
        <authorList>
            <person name="Gaulin E."/>
        </authorList>
    </citation>
    <scope>NUCLEOTIDE SEQUENCE</scope>
    <source>
        <strain evidence="7">CBS 578.67</strain>
    </source>
</reference>
<protein>
    <submittedName>
        <fullName evidence="8">Aste57867_21906 protein</fullName>
    </submittedName>
</protein>
<evidence type="ECO:0000256" key="1">
    <source>
        <dbReference type="ARBA" id="ARBA00004141"/>
    </source>
</evidence>